<dbReference type="EMBL" id="CP182909">
    <property type="protein sequence ID" value="XPM62883.1"/>
    <property type="molecule type" value="Genomic_DNA"/>
</dbReference>
<name>A0ACD5GQ63_9CYAN</name>
<sequence>MELAWMYRYSIATLIGVSQTVAVSAQPILPALDGMQTQVIPNGNQIDISGGQLSRDGANLFHSFQQFNLLEGQTANFLSQPQIQNILGRINGGEPSLINGLIQVTGGLSNLYLMNPAGIVFGHSAQLNVPGSFLATTANGIGFGSQGWFNAIGSVDSQNLVGTPNQFAFSSLSPGAIANTGHLQVPDGQNLTLLGGTTLTLGTVEAPGGQITIAAIPGERLVRISQTGHLLNLEITPQPGTPSPPLASRNC</sequence>
<protein>
    <submittedName>
        <fullName evidence="1">Filamentous hemagglutinin N-terminal domain-containing protein</fullName>
    </submittedName>
</protein>
<organism evidence="1 2">
    <name type="scientific">Desertifilum tharense IPPAS B-1220</name>
    <dbReference type="NCBI Taxonomy" id="1781255"/>
    <lineage>
        <taxon>Bacteria</taxon>
        <taxon>Bacillati</taxon>
        <taxon>Cyanobacteriota</taxon>
        <taxon>Cyanophyceae</taxon>
        <taxon>Desertifilales</taxon>
        <taxon>Desertifilaceae</taxon>
        <taxon>Desertifilum</taxon>
    </lineage>
</organism>
<gene>
    <name evidence="1" type="ORF">BH720_025610</name>
</gene>
<keyword evidence="2" id="KW-1185">Reference proteome</keyword>
<dbReference type="Proteomes" id="UP000095472">
    <property type="component" value="Chromosome"/>
</dbReference>
<evidence type="ECO:0000313" key="1">
    <source>
        <dbReference type="EMBL" id="XPM62883.1"/>
    </source>
</evidence>
<evidence type="ECO:0000313" key="2">
    <source>
        <dbReference type="Proteomes" id="UP000095472"/>
    </source>
</evidence>
<reference evidence="1 2" key="1">
    <citation type="journal article" date="2016" name="Genome Announc.">
        <title>Draft Genome Sequence of the Thermotolerant Cyanobacterium Desertifilum sp. IPPAS B-1220.</title>
        <authorList>
            <person name="Mironov K.S."/>
            <person name="Sinetova M.A."/>
            <person name="Bolatkhan K."/>
            <person name="Zayadan B.K."/>
            <person name="Ustinova V.V."/>
            <person name="Kupriyanova E.V."/>
            <person name="Skrypnik A.N."/>
            <person name="Gogoleva N.E."/>
            <person name="Gogolev Y.V."/>
            <person name="Los D.A."/>
        </authorList>
    </citation>
    <scope>NUCLEOTIDE SEQUENCE [LARGE SCALE GENOMIC DNA]</scope>
    <source>
        <strain evidence="1 2">IPPAS B-1220</strain>
    </source>
</reference>
<proteinExistence type="predicted"/>
<accession>A0ACD5GQ63</accession>